<dbReference type="PANTHER" id="PTHR43649:SF12">
    <property type="entry name" value="DIACETYLCHITOBIOSE BINDING PROTEIN DASA"/>
    <property type="match status" value="1"/>
</dbReference>
<dbReference type="InterPro" id="IPR006059">
    <property type="entry name" value="SBP"/>
</dbReference>
<sequence>MTIAIAIVAIACTNNSETNLSSVNQSSNESQVLKVWWDKGYTLEEDEALQQLVSRWEQQTGNKVKLSFYNNDELSQKAQRAIQAGSPPDILMNDNADRVLNPRLAWEGKLADVSDAIAPVKQFYSDTVLASVYFYNNRKKQRSYYAIPIHQGIPHIFYWRDLLKLAGRSEQDIPQDWDGFWKFWKQMQETLQTQHNQKIYGIGFPLSAGVVDTYEIFEQILEAYDVQILDAQGQLRVDDPQVRQGIIKCIDWYTQFYKQGYVPPAAINWLNPDNNRSLLNRQIVMTPNNSLSIPAAVRQQPDVYRYKLGTIGYPNKPSGKPMRYLALVKQAVVLADSKNQKLAKDFLAYLIQPQIIGSFLKAAGGRFLPVHKLVWKDAYWTDKSDPHISTAAQPVMQEQTRLISTAQNPAYSLVLKESVWSKAVNKVVVNDVAPEQAADEAIAQIKQIFAQWQ</sequence>
<dbReference type="EMBL" id="JTJC03000004">
    <property type="protein sequence ID" value="NHC36156.1"/>
    <property type="molecule type" value="Genomic_DNA"/>
</dbReference>
<accession>A0A9X5E757</accession>
<proteinExistence type="predicted"/>
<dbReference type="Pfam" id="PF13416">
    <property type="entry name" value="SBP_bac_8"/>
    <property type="match status" value="1"/>
</dbReference>
<comment type="caution">
    <text evidence="1">The sequence shown here is derived from an EMBL/GenBank/DDBJ whole genome shotgun (WGS) entry which is preliminary data.</text>
</comment>
<keyword evidence="2" id="KW-1185">Reference proteome</keyword>
<organism evidence="1 2">
    <name type="scientific">Scytonema millei VB511283</name>
    <dbReference type="NCBI Taxonomy" id="1245923"/>
    <lineage>
        <taxon>Bacteria</taxon>
        <taxon>Bacillati</taxon>
        <taxon>Cyanobacteriota</taxon>
        <taxon>Cyanophyceae</taxon>
        <taxon>Nostocales</taxon>
        <taxon>Scytonemataceae</taxon>
        <taxon>Scytonema</taxon>
    </lineage>
</organism>
<gene>
    <name evidence="1" type="ORF">QH73_0016135</name>
</gene>
<evidence type="ECO:0000313" key="1">
    <source>
        <dbReference type="EMBL" id="NHC36156.1"/>
    </source>
</evidence>
<protein>
    <submittedName>
        <fullName evidence="1">Carbohydrate ABC transporter substrate-binding protein</fullName>
    </submittedName>
</protein>
<dbReference type="PANTHER" id="PTHR43649">
    <property type="entry name" value="ARABINOSE-BINDING PROTEIN-RELATED"/>
    <property type="match status" value="1"/>
</dbReference>
<dbReference type="SUPFAM" id="SSF53850">
    <property type="entry name" value="Periplasmic binding protein-like II"/>
    <property type="match status" value="1"/>
</dbReference>
<dbReference type="Proteomes" id="UP000031532">
    <property type="component" value="Unassembled WGS sequence"/>
</dbReference>
<name>A0A9X5E757_9CYAN</name>
<reference evidence="1 2" key="1">
    <citation type="journal article" date="2015" name="Genome Announc.">
        <title>Draft Genome Sequence of the Terrestrial Cyanobacterium Scytonema millei VB511283, Isolated from Eastern India.</title>
        <authorList>
            <person name="Sen D."/>
            <person name="Chandrababunaidu M.M."/>
            <person name="Singh D."/>
            <person name="Sanghi N."/>
            <person name="Ghorai A."/>
            <person name="Mishra G.P."/>
            <person name="Madduluri M."/>
            <person name="Adhikary S.P."/>
            <person name="Tripathy S."/>
        </authorList>
    </citation>
    <scope>NUCLEOTIDE SEQUENCE [LARGE SCALE GENOMIC DNA]</scope>
    <source>
        <strain evidence="1 2">VB511283</strain>
    </source>
</reference>
<dbReference type="InterPro" id="IPR050490">
    <property type="entry name" value="Bact_solute-bd_prot1"/>
</dbReference>
<dbReference type="Gene3D" id="3.40.190.10">
    <property type="entry name" value="Periplasmic binding protein-like II"/>
    <property type="match status" value="1"/>
</dbReference>
<evidence type="ECO:0000313" key="2">
    <source>
        <dbReference type="Proteomes" id="UP000031532"/>
    </source>
</evidence>
<dbReference type="AlphaFoldDB" id="A0A9X5E757"/>